<protein>
    <submittedName>
        <fullName evidence="2">CRISPR-associated protein Cas5, subtype I-C/DVULG</fullName>
    </submittedName>
</protein>
<dbReference type="STRING" id="1079.BVIR_1490"/>
<keyword evidence="3" id="KW-1185">Reference proteome</keyword>
<dbReference type="InterPro" id="IPR021124">
    <property type="entry name" value="CRISPR-assoc_prot_Cas5"/>
</dbReference>
<dbReference type="NCBIfam" id="TIGR02593">
    <property type="entry name" value="CRISPR_cas5"/>
    <property type="match status" value="1"/>
</dbReference>
<name>A0A0S4Q0D8_BLAVI</name>
<accession>A0A0S4Q0D8</accession>
<evidence type="ECO:0000313" key="2">
    <source>
        <dbReference type="EMBL" id="CUU41936.1"/>
    </source>
</evidence>
<organism evidence="2 3">
    <name type="scientific">Blastochloris viridis</name>
    <name type="common">Rhodopseudomonas viridis</name>
    <dbReference type="NCBI Taxonomy" id="1079"/>
    <lineage>
        <taxon>Bacteria</taxon>
        <taxon>Pseudomonadati</taxon>
        <taxon>Pseudomonadota</taxon>
        <taxon>Alphaproteobacteria</taxon>
        <taxon>Hyphomicrobiales</taxon>
        <taxon>Blastochloridaceae</taxon>
        <taxon>Blastochloris</taxon>
    </lineage>
</organism>
<proteinExistence type="predicted"/>
<dbReference type="Proteomes" id="UP000065734">
    <property type="component" value="Chromosome I"/>
</dbReference>
<evidence type="ECO:0000313" key="3">
    <source>
        <dbReference type="Proteomes" id="UP000065734"/>
    </source>
</evidence>
<dbReference type="GO" id="GO:0051607">
    <property type="term" value="P:defense response to virus"/>
    <property type="evidence" value="ECO:0007669"/>
    <property type="project" value="UniProtKB-KW"/>
</dbReference>
<sequence length="229" mass="25724">MRAACFNVFYRNHSQWDKFAVSSYPIQLEVSGPLAMYARPDTGGSPTSYPVPTWSAAKGLLESIAYLAQGEAWFHPTRVEICRPVGSIGGAVSFQRYAFNYGGPLRKDLNIKTGTGMQVFATAVANPCYRIYADIRGARGGSGRNPRHYLQNLFERRLKQGRCFKTPALGWSEFTCDYWGPFRPEWEVDDALDLEIPSMLSSVWDRAQDGAYVSRFAHDVRIEKGALVF</sequence>
<keyword evidence="1" id="KW-0051">Antiviral defense</keyword>
<dbReference type="Pfam" id="PF09704">
    <property type="entry name" value="Cas_Cas5d"/>
    <property type="match status" value="1"/>
</dbReference>
<dbReference type="Gene3D" id="3.30.70.2660">
    <property type="match status" value="1"/>
</dbReference>
<dbReference type="EMBL" id="LN907867">
    <property type="protein sequence ID" value="CUU41936.1"/>
    <property type="molecule type" value="Genomic_DNA"/>
</dbReference>
<gene>
    <name evidence="2" type="ORF">BVIRIDIS_09350</name>
</gene>
<reference evidence="3" key="1">
    <citation type="journal article" date="2016" name="Genome Announc.">
        <title>Revised genome sequence of the purple photosynthetic bacterium Blastochloris viridis.</title>
        <authorList>
            <person name="Liu L.N."/>
            <person name="Faulkner M."/>
            <person name="Liu X."/>
            <person name="Huang F."/>
            <person name="Darby A.C."/>
            <person name="Hall N."/>
        </authorList>
    </citation>
    <scope>NUCLEOTIDE SEQUENCE [LARGE SCALE GENOMIC DNA]</scope>
    <source>
        <strain evidence="3">ATCC 19567 / DSM 133 / F</strain>
    </source>
</reference>
<dbReference type="AlphaFoldDB" id="A0A0S4Q0D8"/>
<evidence type="ECO:0000256" key="1">
    <source>
        <dbReference type="ARBA" id="ARBA00023118"/>
    </source>
</evidence>
<dbReference type="InterPro" id="IPR013422">
    <property type="entry name" value="CRISPR-assoc_prot_Cas5_N"/>
</dbReference>
<dbReference type="GO" id="GO:0043571">
    <property type="term" value="P:maintenance of CRISPR repeat elements"/>
    <property type="evidence" value="ECO:0007669"/>
    <property type="project" value="InterPro"/>
</dbReference>